<dbReference type="InterPro" id="IPR029058">
    <property type="entry name" value="AB_hydrolase_fold"/>
</dbReference>
<keyword evidence="2" id="KW-0378">Hydrolase</keyword>
<evidence type="ECO:0000313" key="3">
    <source>
        <dbReference type="Proteomes" id="UP000249417"/>
    </source>
</evidence>
<dbReference type="InterPro" id="IPR000073">
    <property type="entry name" value="AB_hydrolase_1"/>
</dbReference>
<dbReference type="EMBL" id="QFQB01000075">
    <property type="protein sequence ID" value="PZQ44841.1"/>
    <property type="molecule type" value="Genomic_DNA"/>
</dbReference>
<feature type="domain" description="AB hydrolase-1" evidence="1">
    <location>
        <begin position="10"/>
        <end position="137"/>
    </location>
</feature>
<sequence>MNENPSKDLVVILHGIGMTPLRMAWLDFGLRHAGFETLNLGYPSLKKDIAACAAFAADKINARKANRSGLKTHFVTHSMGSLVALELMQQNVVTDISRAVLIAPPYRGSEVADLLAANRLYRRFFGPAGQQLTTAYRKSIDYDIPKDVEIGVIAGTRAYEYPFFLSTMKKTGVHDGLVSLASTTIPGIKDHITIRMSHSFLLEKSVAETVHFLRQGRFSEHGIRQP</sequence>
<organism evidence="2 3">
    <name type="scientific">Micavibrio aeruginosavorus</name>
    <dbReference type="NCBI Taxonomy" id="349221"/>
    <lineage>
        <taxon>Bacteria</taxon>
        <taxon>Pseudomonadati</taxon>
        <taxon>Bdellovibrionota</taxon>
        <taxon>Bdellovibrionia</taxon>
        <taxon>Bdellovibrionales</taxon>
        <taxon>Pseudobdellovibrionaceae</taxon>
        <taxon>Micavibrio</taxon>
    </lineage>
</organism>
<accession>A0A2W5MU97</accession>
<dbReference type="SUPFAM" id="SSF53474">
    <property type="entry name" value="alpha/beta-Hydrolases"/>
    <property type="match status" value="1"/>
</dbReference>
<dbReference type="PANTHER" id="PTHR37946">
    <property type="entry name" value="SLL1969 PROTEIN"/>
    <property type="match status" value="1"/>
</dbReference>
<evidence type="ECO:0000313" key="2">
    <source>
        <dbReference type="EMBL" id="PZQ44841.1"/>
    </source>
</evidence>
<reference evidence="2 3" key="1">
    <citation type="submission" date="2017-08" db="EMBL/GenBank/DDBJ databases">
        <title>Infants hospitalized years apart are colonized by the same room-sourced microbial strains.</title>
        <authorList>
            <person name="Brooks B."/>
            <person name="Olm M.R."/>
            <person name="Firek B.A."/>
            <person name="Baker R."/>
            <person name="Thomas B.C."/>
            <person name="Morowitz M.J."/>
            <person name="Banfield J.F."/>
        </authorList>
    </citation>
    <scope>NUCLEOTIDE SEQUENCE [LARGE SCALE GENOMIC DNA]</scope>
    <source>
        <strain evidence="2">S2_005_002_R2_29</strain>
    </source>
</reference>
<dbReference type="PANTHER" id="PTHR37946:SF1">
    <property type="entry name" value="SLL1969 PROTEIN"/>
    <property type="match status" value="1"/>
</dbReference>
<dbReference type="AlphaFoldDB" id="A0A2W5MU97"/>
<gene>
    <name evidence="2" type="ORF">DI551_09245</name>
</gene>
<protein>
    <submittedName>
        <fullName evidence="2">Alpha/beta hydrolase</fullName>
    </submittedName>
</protein>
<dbReference type="Gene3D" id="3.40.50.1820">
    <property type="entry name" value="alpha/beta hydrolase"/>
    <property type="match status" value="1"/>
</dbReference>
<dbReference type="GO" id="GO:0016787">
    <property type="term" value="F:hydrolase activity"/>
    <property type="evidence" value="ECO:0007669"/>
    <property type="project" value="UniProtKB-KW"/>
</dbReference>
<proteinExistence type="predicted"/>
<evidence type="ECO:0000259" key="1">
    <source>
        <dbReference type="Pfam" id="PF12697"/>
    </source>
</evidence>
<dbReference type="Pfam" id="PF12697">
    <property type="entry name" value="Abhydrolase_6"/>
    <property type="match status" value="1"/>
</dbReference>
<comment type="caution">
    <text evidence="2">The sequence shown here is derived from an EMBL/GenBank/DDBJ whole genome shotgun (WGS) entry which is preliminary data.</text>
</comment>
<name>A0A2W5MU97_9BACT</name>
<dbReference type="Proteomes" id="UP000249417">
    <property type="component" value="Unassembled WGS sequence"/>
</dbReference>